<dbReference type="KEGG" id="vg:77925008"/>
<evidence type="ECO:0000313" key="2">
    <source>
        <dbReference type="EMBL" id="QDF19559.1"/>
    </source>
</evidence>
<name>A0A4Y6EUG6_9CAUD</name>
<protein>
    <submittedName>
        <fullName evidence="2">Uncharacterized protein</fullName>
    </submittedName>
</protein>
<dbReference type="Proteomes" id="UP000316421">
    <property type="component" value="Segment"/>
</dbReference>
<evidence type="ECO:0000313" key="3">
    <source>
        <dbReference type="Proteomes" id="UP000316421"/>
    </source>
</evidence>
<sequence length="53" mass="5859">MADLMPGMGGSFWTRRTNHEPGCNCPPARYDPTKPKPTNADCKLHGTKEQTNV</sequence>
<gene>
    <name evidence="2" type="primary">49</name>
    <name evidence="2" type="ORF">SEA_KUMOTTA_49</name>
</gene>
<reference evidence="2 3" key="1">
    <citation type="submission" date="2019-05" db="EMBL/GenBank/DDBJ databases">
        <authorList>
            <person name="Randall S.G."/>
            <person name="Ball S.L."/>
            <person name="Breitenberger C.A."/>
            <person name="Daniels C.J."/>
            <person name="Garlena R.A."/>
            <person name="Russell D.A."/>
            <person name="Pope W.H."/>
            <person name="Jacobs-Sera D."/>
            <person name="Hatfull G.F."/>
        </authorList>
    </citation>
    <scope>NUCLEOTIDE SEQUENCE [LARGE SCALE GENOMIC DNA]</scope>
</reference>
<proteinExistence type="predicted"/>
<evidence type="ECO:0000256" key="1">
    <source>
        <dbReference type="SAM" id="MobiDB-lite"/>
    </source>
</evidence>
<keyword evidence="3" id="KW-1185">Reference proteome</keyword>
<dbReference type="RefSeq" id="YP_010649456.1">
    <property type="nucleotide sequence ID" value="NC_070768.1"/>
</dbReference>
<organism evidence="2 3">
    <name type="scientific">Arthrobacter phage Kumotta</name>
    <dbReference type="NCBI Taxonomy" id="2588498"/>
    <lineage>
        <taxon>Viruses</taxon>
        <taxon>Duplodnaviria</taxon>
        <taxon>Heunggongvirae</taxon>
        <taxon>Uroviricota</taxon>
        <taxon>Caudoviricetes</taxon>
        <taxon>Kumottavirus</taxon>
        <taxon>Kumottavirus kumotta</taxon>
    </lineage>
</organism>
<dbReference type="EMBL" id="MK977703">
    <property type="protein sequence ID" value="QDF19559.1"/>
    <property type="molecule type" value="Genomic_DNA"/>
</dbReference>
<feature type="compositionally biased region" description="Basic and acidic residues" evidence="1">
    <location>
        <begin position="42"/>
        <end position="53"/>
    </location>
</feature>
<dbReference type="GeneID" id="77925008"/>
<feature type="region of interest" description="Disordered" evidence="1">
    <location>
        <begin position="1"/>
        <end position="53"/>
    </location>
</feature>
<accession>A0A4Y6EUG6</accession>